<dbReference type="SUPFAM" id="SSF53448">
    <property type="entry name" value="Nucleotide-diphospho-sugar transferases"/>
    <property type="match status" value="1"/>
</dbReference>
<dbReference type="RefSeq" id="WP_377976917.1">
    <property type="nucleotide sequence ID" value="NZ_JBBKYA010000004.1"/>
</dbReference>
<reference evidence="3 4" key="1">
    <citation type="submission" date="2024-03" db="EMBL/GenBank/DDBJ databases">
        <title>Aquirufa genome sequencing.</title>
        <authorList>
            <person name="Pitt A."/>
            <person name="Hahn M.W."/>
        </authorList>
    </citation>
    <scope>NUCLEOTIDE SEQUENCE [LARGE SCALE GENOMIC DNA]</scope>
    <source>
        <strain evidence="3 4">PLAD-142S6K</strain>
    </source>
</reference>
<evidence type="ECO:0000259" key="2">
    <source>
        <dbReference type="Pfam" id="PF00535"/>
    </source>
</evidence>
<dbReference type="Pfam" id="PF00535">
    <property type="entry name" value="Glycos_transf_2"/>
    <property type="match status" value="1"/>
</dbReference>
<accession>A0ABW6CZY2</accession>
<keyword evidence="3" id="KW-0808">Transferase</keyword>
<dbReference type="InterPro" id="IPR001173">
    <property type="entry name" value="Glyco_trans_2-like"/>
</dbReference>
<dbReference type="InterPro" id="IPR029044">
    <property type="entry name" value="Nucleotide-diphossugar_trans"/>
</dbReference>
<organism evidence="3 4">
    <name type="scientific">Aquirufa echingensis</name>
    <dbReference type="NCBI Taxonomy" id="3096516"/>
    <lineage>
        <taxon>Bacteria</taxon>
        <taxon>Pseudomonadati</taxon>
        <taxon>Bacteroidota</taxon>
        <taxon>Cytophagia</taxon>
        <taxon>Cytophagales</taxon>
        <taxon>Flectobacillaceae</taxon>
        <taxon>Aquirufa</taxon>
    </lineage>
</organism>
<keyword evidence="4" id="KW-1185">Reference proteome</keyword>
<comment type="caution">
    <text evidence="3">The sequence shown here is derived from an EMBL/GenBank/DDBJ whole genome shotgun (WGS) entry which is preliminary data.</text>
</comment>
<dbReference type="Proteomes" id="UP001598114">
    <property type="component" value="Unassembled WGS sequence"/>
</dbReference>
<feature type="transmembrane region" description="Helical" evidence="1">
    <location>
        <begin position="227"/>
        <end position="248"/>
    </location>
</feature>
<dbReference type="PANTHER" id="PTHR22916:SF3">
    <property type="entry name" value="UDP-GLCNAC:BETAGAL BETA-1,3-N-ACETYLGLUCOSAMINYLTRANSFERASE-LIKE PROTEIN 1"/>
    <property type="match status" value="1"/>
</dbReference>
<protein>
    <submittedName>
        <fullName evidence="3">Glycosyltransferase family 2 protein</fullName>
        <ecNumber evidence="3">2.4.-.-</ecNumber>
    </submittedName>
</protein>
<evidence type="ECO:0000313" key="3">
    <source>
        <dbReference type="EMBL" id="MFD3276479.1"/>
    </source>
</evidence>
<sequence>MSAKLSIITITYQAEKFVERTIQSVISQGNRPEIEYIIIDGASKDGTLALIEKYRANIDIIVSEPDRGIYDAMNKGIQQAKGDYLIFMNAGDCFASNHTLDSLLEAINNQPDVIVGDALFVDLAGKELGLRSEVTPHKIPANLSWKSFQYGMVICHQSFIVKRSIAPLYDLTYRLSSDIDWEIHCLKRSKKTIQLAIPICRYLTGGASVQNLKRSWQERFQVMERHFGFWHTVIAHLIIVTRGLFFALQKGGKYW</sequence>
<dbReference type="EMBL" id="JBBKYA010000004">
    <property type="protein sequence ID" value="MFD3276479.1"/>
    <property type="molecule type" value="Genomic_DNA"/>
</dbReference>
<name>A0ABW6CZY2_9BACT</name>
<proteinExistence type="predicted"/>
<feature type="domain" description="Glycosyltransferase 2-like" evidence="2">
    <location>
        <begin position="6"/>
        <end position="161"/>
    </location>
</feature>
<dbReference type="CDD" id="cd06433">
    <property type="entry name" value="GT_2_WfgS_like"/>
    <property type="match status" value="1"/>
</dbReference>
<keyword evidence="1" id="KW-1133">Transmembrane helix</keyword>
<dbReference type="EC" id="2.4.-.-" evidence="3"/>
<keyword evidence="3" id="KW-0328">Glycosyltransferase</keyword>
<evidence type="ECO:0000256" key="1">
    <source>
        <dbReference type="SAM" id="Phobius"/>
    </source>
</evidence>
<dbReference type="GO" id="GO:0016757">
    <property type="term" value="F:glycosyltransferase activity"/>
    <property type="evidence" value="ECO:0007669"/>
    <property type="project" value="UniProtKB-KW"/>
</dbReference>
<dbReference type="PANTHER" id="PTHR22916">
    <property type="entry name" value="GLYCOSYLTRANSFERASE"/>
    <property type="match status" value="1"/>
</dbReference>
<gene>
    <name evidence="3" type="ORF">SKC38_09595</name>
</gene>
<evidence type="ECO:0000313" key="4">
    <source>
        <dbReference type="Proteomes" id="UP001598114"/>
    </source>
</evidence>
<dbReference type="Gene3D" id="3.90.550.10">
    <property type="entry name" value="Spore Coat Polysaccharide Biosynthesis Protein SpsA, Chain A"/>
    <property type="match status" value="1"/>
</dbReference>
<keyword evidence="1" id="KW-0812">Transmembrane</keyword>
<keyword evidence="1" id="KW-0472">Membrane</keyword>